<dbReference type="SUPFAM" id="SSF55120">
    <property type="entry name" value="Pseudouridine synthase"/>
    <property type="match status" value="1"/>
</dbReference>
<dbReference type="CDD" id="cd02869">
    <property type="entry name" value="PseudoU_synth_RluA_like"/>
    <property type="match status" value="1"/>
</dbReference>
<dbReference type="Gene3D" id="3.30.2350.10">
    <property type="entry name" value="Pseudouridine synthase"/>
    <property type="match status" value="1"/>
</dbReference>
<dbReference type="PROSITE" id="PS01129">
    <property type="entry name" value="PSI_RLU"/>
    <property type="match status" value="1"/>
</dbReference>
<keyword evidence="6 9" id="KW-0413">Isomerase</keyword>
<dbReference type="NCBIfam" id="TIGR00005">
    <property type="entry name" value="rluA_subfam"/>
    <property type="match status" value="1"/>
</dbReference>
<feature type="domain" description="RNA-binding S4" evidence="11">
    <location>
        <begin position="57"/>
        <end position="115"/>
    </location>
</feature>
<evidence type="ECO:0000256" key="7">
    <source>
        <dbReference type="PIRSR" id="PIRSR606225-1"/>
    </source>
</evidence>
<evidence type="ECO:0000256" key="2">
    <source>
        <dbReference type="ARBA" id="ARBA00002876"/>
    </source>
</evidence>
<evidence type="ECO:0000259" key="11">
    <source>
        <dbReference type="SMART" id="SM00363"/>
    </source>
</evidence>
<dbReference type="InterPro" id="IPR020103">
    <property type="entry name" value="PsdUridine_synth_cat_dom_sf"/>
</dbReference>
<evidence type="ECO:0000256" key="10">
    <source>
        <dbReference type="SAM" id="MobiDB-lite"/>
    </source>
</evidence>
<evidence type="ECO:0000256" key="1">
    <source>
        <dbReference type="ARBA" id="ARBA00000381"/>
    </source>
</evidence>
<dbReference type="PROSITE" id="PS50889">
    <property type="entry name" value="S4"/>
    <property type="match status" value="1"/>
</dbReference>
<dbReference type="AlphaFoldDB" id="A0A1W6Z666"/>
<feature type="compositionally biased region" description="Polar residues" evidence="10">
    <location>
        <begin position="1"/>
        <end position="12"/>
    </location>
</feature>
<comment type="similarity">
    <text evidence="3 9">Belongs to the pseudouridine synthase RluA family.</text>
</comment>
<evidence type="ECO:0000256" key="3">
    <source>
        <dbReference type="ARBA" id="ARBA00010876"/>
    </source>
</evidence>
<dbReference type="EC" id="5.4.99.-" evidence="9"/>
<dbReference type="EMBL" id="CP021109">
    <property type="protein sequence ID" value="ARP88751.1"/>
    <property type="molecule type" value="Genomic_DNA"/>
</dbReference>
<dbReference type="InterPro" id="IPR002942">
    <property type="entry name" value="S4_RNA-bd"/>
</dbReference>
<dbReference type="Gene3D" id="3.10.290.10">
    <property type="entry name" value="RNA-binding S4 domain"/>
    <property type="match status" value="1"/>
</dbReference>
<dbReference type="InterPro" id="IPR036986">
    <property type="entry name" value="S4_RNA-bd_sf"/>
</dbReference>
<dbReference type="Pfam" id="PF00849">
    <property type="entry name" value="PseudoU_synth_2"/>
    <property type="match status" value="1"/>
</dbReference>
<evidence type="ECO:0000256" key="4">
    <source>
        <dbReference type="ARBA" id="ARBA00022552"/>
    </source>
</evidence>
<comment type="function">
    <text evidence="2">Responsible for synthesis of pseudouridine from uracil at positions 955, 2504 and 2580 in 23S ribosomal RNA.</text>
</comment>
<evidence type="ECO:0000256" key="6">
    <source>
        <dbReference type="ARBA" id="ARBA00023235"/>
    </source>
</evidence>
<gene>
    <name evidence="12" type="ORF">CAL13_14930</name>
</gene>
<dbReference type="RefSeq" id="WP_086073672.1">
    <property type="nucleotide sequence ID" value="NZ_CP021109.1"/>
</dbReference>
<dbReference type="GO" id="GO:0003723">
    <property type="term" value="F:RNA binding"/>
    <property type="evidence" value="ECO:0007669"/>
    <property type="project" value="UniProtKB-KW"/>
</dbReference>
<feature type="active site" evidence="7">
    <location>
        <position position="175"/>
    </location>
</feature>
<reference evidence="12 13" key="1">
    <citation type="submission" date="2017-05" db="EMBL/GenBank/DDBJ databases">
        <title>Complete and WGS of Bordetella genogroups.</title>
        <authorList>
            <person name="Spilker T."/>
            <person name="LiPuma J."/>
        </authorList>
    </citation>
    <scope>NUCLEOTIDE SEQUENCE [LARGE SCALE GENOMIC DNA]</scope>
    <source>
        <strain evidence="12 13">AU17164</strain>
    </source>
</reference>
<organism evidence="12 13">
    <name type="scientific">Bordetella genomosp. 9</name>
    <dbReference type="NCBI Taxonomy" id="1416803"/>
    <lineage>
        <taxon>Bacteria</taxon>
        <taxon>Pseudomonadati</taxon>
        <taxon>Pseudomonadota</taxon>
        <taxon>Betaproteobacteria</taxon>
        <taxon>Burkholderiales</taxon>
        <taxon>Alcaligenaceae</taxon>
        <taxon>Bordetella</taxon>
    </lineage>
</organism>
<keyword evidence="4" id="KW-0698">rRNA processing</keyword>
<dbReference type="InterPro" id="IPR006225">
    <property type="entry name" value="PsdUridine_synth_RluC/D"/>
</dbReference>
<dbReference type="GO" id="GO:0160141">
    <property type="term" value="F:23S rRNA pseudouridine(955/2504/2580) synthase activity"/>
    <property type="evidence" value="ECO:0007669"/>
    <property type="project" value="UniProtKB-EC"/>
</dbReference>
<accession>A0A1W6Z666</accession>
<proteinExistence type="inferred from homology"/>
<evidence type="ECO:0000256" key="5">
    <source>
        <dbReference type="ARBA" id="ARBA00022884"/>
    </source>
</evidence>
<dbReference type="Pfam" id="PF01479">
    <property type="entry name" value="S4"/>
    <property type="match status" value="1"/>
</dbReference>
<dbReference type="SUPFAM" id="SSF55174">
    <property type="entry name" value="Alpha-L RNA-binding motif"/>
    <property type="match status" value="1"/>
</dbReference>
<dbReference type="InterPro" id="IPR006145">
    <property type="entry name" value="PsdUridine_synth_RsuA/RluA"/>
</dbReference>
<dbReference type="PANTHER" id="PTHR21600:SF92">
    <property type="entry name" value="RIBOSOMAL LARGE SUBUNIT PSEUDOURIDINE SYNTHASE C"/>
    <property type="match status" value="1"/>
</dbReference>
<keyword evidence="5 8" id="KW-0694">RNA-binding</keyword>
<comment type="catalytic activity">
    <reaction evidence="9">
        <text>a uridine in RNA = a pseudouridine in RNA</text>
        <dbReference type="Rhea" id="RHEA:48348"/>
        <dbReference type="Rhea" id="RHEA-COMP:12068"/>
        <dbReference type="Rhea" id="RHEA-COMP:12069"/>
        <dbReference type="ChEBI" id="CHEBI:65314"/>
        <dbReference type="ChEBI" id="CHEBI:65315"/>
    </reaction>
</comment>
<sequence>MRKDVTSLTQKGRLQPNGVPAKGGKPKALTTTGARSGRPAPDPVARLVEVNDAQDGQRLDNFLFRECKGVPKSHIYKAIRGGQVRVNRGRVPVDHRLHTGDVVRVPPLRLPDPGEARAVPPAEFPIVYEDDALLVVDKPAGIAVHGGSGVAFGVIERLRAARPQAPMLELAHRLDRETSGLLMIAKKRSALLALHRMLREGQGSKRYYALVSGDWVNDRQHIKLPLTKWTTASGERRVRVDRDGQAAHTIVTLKHRYGKFSLVEAELRTGRTHQIRVHLASVGFPIVGDDKYGDDAIRLSFARKGFARMFLHAHRLDLAHPLTGEPLSLEAPLPQACQDILKTLEPA</sequence>
<dbReference type="CDD" id="cd00165">
    <property type="entry name" value="S4"/>
    <property type="match status" value="1"/>
</dbReference>
<comment type="catalytic activity">
    <reaction evidence="1">
        <text>uridine(955/2504/2580) in 23S rRNA = pseudouridine(955/2504/2580) in 23S rRNA</text>
        <dbReference type="Rhea" id="RHEA:42528"/>
        <dbReference type="Rhea" id="RHEA-COMP:10099"/>
        <dbReference type="Rhea" id="RHEA-COMP:10100"/>
        <dbReference type="ChEBI" id="CHEBI:65314"/>
        <dbReference type="ChEBI" id="CHEBI:65315"/>
        <dbReference type="EC" id="5.4.99.24"/>
    </reaction>
</comment>
<feature type="region of interest" description="Disordered" evidence="10">
    <location>
        <begin position="1"/>
        <end position="42"/>
    </location>
</feature>
<evidence type="ECO:0000256" key="8">
    <source>
        <dbReference type="PROSITE-ProRule" id="PRU00182"/>
    </source>
</evidence>
<protein>
    <recommendedName>
        <fullName evidence="9">Pseudouridine synthase</fullName>
        <ecNumber evidence="9">5.4.99.-</ecNumber>
    </recommendedName>
</protein>
<name>A0A1W6Z666_9BORD</name>
<keyword evidence="13" id="KW-1185">Reference proteome</keyword>
<dbReference type="InterPro" id="IPR050188">
    <property type="entry name" value="RluA_PseudoU_synthase"/>
</dbReference>
<evidence type="ECO:0000256" key="9">
    <source>
        <dbReference type="RuleBase" id="RU362028"/>
    </source>
</evidence>
<evidence type="ECO:0000313" key="13">
    <source>
        <dbReference type="Proteomes" id="UP000194139"/>
    </source>
</evidence>
<dbReference type="InterPro" id="IPR006224">
    <property type="entry name" value="PsdUridine_synth_RluA-like_CS"/>
</dbReference>
<dbReference type="GO" id="GO:0000455">
    <property type="term" value="P:enzyme-directed rRNA pseudouridine synthesis"/>
    <property type="evidence" value="ECO:0007669"/>
    <property type="project" value="TreeGrafter"/>
</dbReference>
<dbReference type="PANTHER" id="PTHR21600">
    <property type="entry name" value="MITOCHONDRIAL RNA PSEUDOURIDINE SYNTHASE"/>
    <property type="match status" value="1"/>
</dbReference>
<dbReference type="SMART" id="SM00363">
    <property type="entry name" value="S4"/>
    <property type="match status" value="1"/>
</dbReference>
<evidence type="ECO:0000313" key="12">
    <source>
        <dbReference type="EMBL" id="ARP88751.1"/>
    </source>
</evidence>
<dbReference type="Proteomes" id="UP000194139">
    <property type="component" value="Chromosome"/>
</dbReference>